<reference evidence="1 2" key="1">
    <citation type="submission" date="2016-11" db="EMBL/GenBank/DDBJ databases">
        <authorList>
            <person name="Jaros S."/>
            <person name="Januszkiewicz K."/>
            <person name="Wedrychowicz H."/>
        </authorList>
    </citation>
    <scope>NUCLEOTIDE SEQUENCE [LARGE SCALE GENOMIC DNA]</scope>
    <source>
        <strain evidence="1 2">DSM 22807</strain>
    </source>
</reference>
<protein>
    <submittedName>
        <fullName evidence="1">Uncharacterized protein</fullName>
    </submittedName>
</protein>
<keyword evidence="2" id="KW-1185">Reference proteome</keyword>
<dbReference type="EMBL" id="FQZH01000005">
    <property type="protein sequence ID" value="SHJ70554.1"/>
    <property type="molecule type" value="Genomic_DNA"/>
</dbReference>
<name>A0A1M6LH72_9FLAO</name>
<evidence type="ECO:0000313" key="2">
    <source>
        <dbReference type="Proteomes" id="UP000184232"/>
    </source>
</evidence>
<proteinExistence type="predicted"/>
<dbReference type="Proteomes" id="UP000184232">
    <property type="component" value="Unassembled WGS sequence"/>
</dbReference>
<accession>A0A1M6LH72</accession>
<sequence>MGIFFGFSLLYLLYNHLNFCKYQRIEIERLFHGDFKIKISNKKNCHEILRTEIEKCIVFQSIPTYEKRSVLIFMGFQFEIFYYKLILKDGTIINISSSVCDHFEKYINTDKIEYKRVFMAVIKYTEH</sequence>
<gene>
    <name evidence="1" type="ORF">SAMN05444337_2491</name>
</gene>
<organism evidence="1 2">
    <name type="scientific">Flavobacterium haoranii</name>
    <dbReference type="NCBI Taxonomy" id="683124"/>
    <lineage>
        <taxon>Bacteria</taxon>
        <taxon>Pseudomonadati</taxon>
        <taxon>Bacteroidota</taxon>
        <taxon>Flavobacteriia</taxon>
        <taxon>Flavobacteriales</taxon>
        <taxon>Flavobacteriaceae</taxon>
        <taxon>Flavobacterium</taxon>
    </lineage>
</organism>
<dbReference type="AlphaFoldDB" id="A0A1M6LH72"/>
<evidence type="ECO:0000313" key="1">
    <source>
        <dbReference type="EMBL" id="SHJ70554.1"/>
    </source>
</evidence>